<organism evidence="1 2">
    <name type="scientific">Portunus trituberculatus</name>
    <name type="common">Swimming crab</name>
    <name type="synonym">Neptunus trituberculatus</name>
    <dbReference type="NCBI Taxonomy" id="210409"/>
    <lineage>
        <taxon>Eukaryota</taxon>
        <taxon>Metazoa</taxon>
        <taxon>Ecdysozoa</taxon>
        <taxon>Arthropoda</taxon>
        <taxon>Crustacea</taxon>
        <taxon>Multicrustacea</taxon>
        <taxon>Malacostraca</taxon>
        <taxon>Eumalacostraca</taxon>
        <taxon>Eucarida</taxon>
        <taxon>Decapoda</taxon>
        <taxon>Pleocyemata</taxon>
        <taxon>Brachyura</taxon>
        <taxon>Eubrachyura</taxon>
        <taxon>Portunoidea</taxon>
        <taxon>Portunidae</taxon>
        <taxon>Portuninae</taxon>
        <taxon>Portunus</taxon>
    </lineage>
</organism>
<name>A0A5B7J7T7_PORTR</name>
<dbReference type="EMBL" id="VSRR010085565">
    <property type="protein sequence ID" value="MPC90795.1"/>
    <property type="molecule type" value="Genomic_DNA"/>
</dbReference>
<sequence length="140" mass="15812">MASVAARLRGLPELTGEWQAGQKAQGGKTRGGVLRASYGNIKGEEECTMMDGRCYNEGDSRVRSVRKYGARSVKHNMERNANCGTRGLRVTNEFHLKTITITTRSDCRHHHSLFLHTELQNTKVVNWPPSHQQLIFCDEK</sequence>
<evidence type="ECO:0000313" key="1">
    <source>
        <dbReference type="EMBL" id="MPC90795.1"/>
    </source>
</evidence>
<accession>A0A5B7J7T7</accession>
<dbReference type="AlphaFoldDB" id="A0A5B7J7T7"/>
<evidence type="ECO:0000313" key="2">
    <source>
        <dbReference type="Proteomes" id="UP000324222"/>
    </source>
</evidence>
<protein>
    <submittedName>
        <fullName evidence="1">Uncharacterized protein</fullName>
    </submittedName>
</protein>
<comment type="caution">
    <text evidence="1">The sequence shown here is derived from an EMBL/GenBank/DDBJ whole genome shotgun (WGS) entry which is preliminary data.</text>
</comment>
<dbReference type="Proteomes" id="UP000324222">
    <property type="component" value="Unassembled WGS sequence"/>
</dbReference>
<gene>
    <name evidence="1" type="ORF">E2C01_085796</name>
</gene>
<reference evidence="1 2" key="1">
    <citation type="submission" date="2019-05" db="EMBL/GenBank/DDBJ databases">
        <title>Another draft genome of Portunus trituberculatus and its Hox gene families provides insights of decapod evolution.</title>
        <authorList>
            <person name="Jeong J.-H."/>
            <person name="Song I."/>
            <person name="Kim S."/>
            <person name="Choi T."/>
            <person name="Kim D."/>
            <person name="Ryu S."/>
            <person name="Kim W."/>
        </authorList>
    </citation>
    <scope>NUCLEOTIDE SEQUENCE [LARGE SCALE GENOMIC DNA]</scope>
    <source>
        <tissue evidence="1">Muscle</tissue>
    </source>
</reference>
<proteinExistence type="predicted"/>
<keyword evidence="2" id="KW-1185">Reference proteome</keyword>